<dbReference type="SMART" id="SM00192">
    <property type="entry name" value="LDLa"/>
    <property type="match status" value="5"/>
</dbReference>
<proteinExistence type="inferred from homology"/>
<dbReference type="SMART" id="SM00042">
    <property type="entry name" value="CUB"/>
    <property type="match status" value="2"/>
</dbReference>
<dbReference type="OMA" id="EQGCYSD"/>
<reference evidence="19" key="3">
    <citation type="journal article" date="2014" name="Nature">
        <title>Elephant shark genome provides unique insights into gnathostome evolution.</title>
        <authorList>
            <consortium name="International Elephant Shark Genome Sequencing Consortium"/>
            <person name="Venkatesh B."/>
            <person name="Lee A.P."/>
            <person name="Ravi V."/>
            <person name="Maurya A.K."/>
            <person name="Lian M.M."/>
            <person name="Swann J.B."/>
            <person name="Ohta Y."/>
            <person name="Flajnik M.F."/>
            <person name="Sutoh Y."/>
            <person name="Kasahara M."/>
            <person name="Hoon S."/>
            <person name="Gangu V."/>
            <person name="Roy S.W."/>
            <person name="Irimia M."/>
            <person name="Korzh V."/>
            <person name="Kondrychyn I."/>
            <person name="Lim Z.W."/>
            <person name="Tay B.H."/>
            <person name="Tohari S."/>
            <person name="Kong K.W."/>
            <person name="Ho S."/>
            <person name="Lorente-Galdos B."/>
            <person name="Quilez J."/>
            <person name="Marques-Bonet T."/>
            <person name="Raney B.J."/>
            <person name="Ingham P.W."/>
            <person name="Tay A."/>
            <person name="Hillier L.W."/>
            <person name="Minx P."/>
            <person name="Boehm T."/>
            <person name="Wilson R.K."/>
            <person name="Brenner S."/>
            <person name="Warren W.C."/>
        </authorList>
    </citation>
    <scope>NUCLEOTIDE SEQUENCE [LARGE SCALE GENOMIC DNA]</scope>
</reference>
<dbReference type="CDD" id="cd00041">
    <property type="entry name" value="CUB"/>
    <property type="match status" value="1"/>
</dbReference>
<evidence type="ECO:0000256" key="10">
    <source>
        <dbReference type="ARBA" id="ARBA00023176"/>
    </source>
</evidence>
<reference evidence="19" key="1">
    <citation type="journal article" date="2006" name="Science">
        <title>Ancient noncoding elements conserved in the human genome.</title>
        <authorList>
            <person name="Venkatesh B."/>
            <person name="Kirkness E.F."/>
            <person name="Loh Y.H."/>
            <person name="Halpern A.L."/>
            <person name="Lee A.P."/>
            <person name="Johnson J."/>
            <person name="Dandona N."/>
            <person name="Viswanathan L.D."/>
            <person name="Tay A."/>
            <person name="Venter J.C."/>
            <person name="Strausberg R.L."/>
            <person name="Brenner S."/>
        </authorList>
    </citation>
    <scope>NUCLEOTIDE SEQUENCE [LARGE SCALE GENOMIC DNA]</scope>
</reference>
<feature type="chain" id="PRO_5044612218" evidence="16">
    <location>
        <begin position="29"/>
        <end position="802"/>
    </location>
</feature>
<dbReference type="InterPro" id="IPR050685">
    <property type="entry name" value="LDLR"/>
</dbReference>
<keyword evidence="10" id="KW-0168">Coated pit</keyword>
<dbReference type="PROSITE" id="PS50068">
    <property type="entry name" value="LDLRA_2"/>
    <property type="match status" value="5"/>
</dbReference>
<dbReference type="CTD" id="4037"/>
<dbReference type="GO" id="GO:0005886">
    <property type="term" value="C:plasma membrane"/>
    <property type="evidence" value="ECO:0007669"/>
    <property type="project" value="TreeGrafter"/>
</dbReference>
<feature type="disulfide bond" evidence="13">
    <location>
        <begin position="411"/>
        <end position="426"/>
    </location>
</feature>
<dbReference type="Pfam" id="PF00431">
    <property type="entry name" value="CUB"/>
    <property type="match status" value="2"/>
</dbReference>
<evidence type="ECO:0000259" key="17">
    <source>
        <dbReference type="PROSITE" id="PS01180"/>
    </source>
</evidence>
<dbReference type="FunFam" id="2.60.120.290:FF:000005">
    <property type="entry name" value="Procollagen C-endopeptidase enhancer 1"/>
    <property type="match status" value="1"/>
</dbReference>
<feature type="compositionally biased region" description="Basic and acidic residues" evidence="14">
    <location>
        <begin position="717"/>
        <end position="735"/>
    </location>
</feature>
<dbReference type="CDD" id="cd00112">
    <property type="entry name" value="LDLa"/>
    <property type="match status" value="5"/>
</dbReference>
<evidence type="ECO:0000256" key="6">
    <source>
        <dbReference type="ARBA" id="ARBA00022737"/>
    </source>
</evidence>
<feature type="compositionally biased region" description="Polar residues" evidence="14">
    <location>
        <begin position="783"/>
        <end position="793"/>
    </location>
</feature>
<dbReference type="Gene3D" id="4.10.400.10">
    <property type="entry name" value="Low-density Lipoprotein Receptor"/>
    <property type="match status" value="5"/>
</dbReference>
<feature type="domain" description="CUB" evidence="17">
    <location>
        <begin position="240"/>
        <end position="349"/>
    </location>
</feature>
<comment type="caution">
    <text evidence="13">Lacks conserved residue(s) required for the propagation of feature annotation.</text>
</comment>
<dbReference type="PROSITE" id="PS51257">
    <property type="entry name" value="PROKAR_LIPOPROTEIN"/>
    <property type="match status" value="1"/>
</dbReference>
<keyword evidence="3" id="KW-0254">Endocytosis</keyword>
<evidence type="ECO:0000313" key="19">
    <source>
        <dbReference type="Proteomes" id="UP000314986"/>
    </source>
</evidence>
<dbReference type="GeneTree" id="ENSGT00940000160021"/>
<organism evidence="18 19">
    <name type="scientific">Callorhinchus milii</name>
    <name type="common">Ghost shark</name>
    <dbReference type="NCBI Taxonomy" id="7868"/>
    <lineage>
        <taxon>Eukaryota</taxon>
        <taxon>Metazoa</taxon>
        <taxon>Chordata</taxon>
        <taxon>Craniata</taxon>
        <taxon>Vertebrata</taxon>
        <taxon>Chondrichthyes</taxon>
        <taxon>Holocephali</taxon>
        <taxon>Chimaeriformes</taxon>
        <taxon>Callorhinchidae</taxon>
        <taxon>Callorhinchus</taxon>
    </lineage>
</organism>
<feature type="compositionally biased region" description="Basic residues" evidence="14">
    <location>
        <begin position="771"/>
        <end position="782"/>
    </location>
</feature>
<feature type="compositionally biased region" description="Low complexity" evidence="14">
    <location>
        <begin position="671"/>
        <end position="686"/>
    </location>
</feature>
<evidence type="ECO:0000256" key="5">
    <source>
        <dbReference type="ARBA" id="ARBA00022729"/>
    </source>
</evidence>
<dbReference type="InterPro" id="IPR023415">
    <property type="entry name" value="LDLR_class-A_CS"/>
</dbReference>
<dbReference type="OrthoDB" id="10020456at2759"/>
<dbReference type="GO" id="GO:0006897">
    <property type="term" value="P:endocytosis"/>
    <property type="evidence" value="ECO:0007669"/>
    <property type="project" value="UniProtKB-KW"/>
</dbReference>
<evidence type="ECO:0000256" key="13">
    <source>
        <dbReference type="PROSITE-ProRule" id="PRU00124"/>
    </source>
</evidence>
<dbReference type="Ensembl" id="ENSCMIT00000037400.1">
    <property type="protein sequence ID" value="ENSCMIP00000036859.1"/>
    <property type="gene ID" value="ENSCMIG00000015554.1"/>
</dbReference>
<name>A0A4W3J483_CALMI</name>
<dbReference type="PROSITE" id="PS01180">
    <property type="entry name" value="CUB"/>
    <property type="match status" value="2"/>
</dbReference>
<feature type="signal peptide" evidence="16">
    <location>
        <begin position="1"/>
        <end position="28"/>
    </location>
</feature>
<feature type="disulfide bond" evidence="13">
    <location>
        <begin position="448"/>
        <end position="463"/>
    </location>
</feature>
<dbReference type="GeneID" id="103188073"/>
<evidence type="ECO:0000256" key="2">
    <source>
        <dbReference type="ARBA" id="ARBA00009939"/>
    </source>
</evidence>
<dbReference type="KEGG" id="cmk:103188073"/>
<comment type="subcellular location">
    <subcellularLocation>
        <location evidence="12">Membrane</location>
        <location evidence="12">Coated pit</location>
    </subcellularLocation>
    <subcellularLocation>
        <location evidence="1">Membrane</location>
        <topology evidence="1">Single-pass membrane protein</topology>
    </subcellularLocation>
</comment>
<feature type="disulfide bond" evidence="13">
    <location>
        <begin position="174"/>
        <end position="189"/>
    </location>
</feature>
<keyword evidence="7 15" id="KW-1133">Transmembrane helix</keyword>
<evidence type="ECO:0000256" key="12">
    <source>
        <dbReference type="ARBA" id="ARBA00037878"/>
    </source>
</evidence>
<dbReference type="AlphaFoldDB" id="A0A4W3J483"/>
<dbReference type="InterPro" id="IPR035914">
    <property type="entry name" value="Sperma_CUB_dom_sf"/>
</dbReference>
<evidence type="ECO:0000256" key="3">
    <source>
        <dbReference type="ARBA" id="ARBA00022583"/>
    </source>
</evidence>
<dbReference type="SUPFAM" id="SSF49854">
    <property type="entry name" value="Spermadhesin, CUB domain"/>
    <property type="match status" value="2"/>
</dbReference>
<dbReference type="STRING" id="7868.ENSCMIP00000036852"/>
<dbReference type="FunFam" id="4.10.400.10:FF:000034">
    <property type="entry name" value="Low-density lipoprotein receptor-related protein 2"/>
    <property type="match status" value="1"/>
</dbReference>
<evidence type="ECO:0000256" key="8">
    <source>
        <dbReference type="ARBA" id="ARBA00023136"/>
    </source>
</evidence>
<dbReference type="PROSITE" id="PS01209">
    <property type="entry name" value="LDLRA_1"/>
    <property type="match status" value="2"/>
</dbReference>
<reference evidence="19" key="2">
    <citation type="journal article" date="2007" name="PLoS Biol.">
        <title>Survey sequencing and comparative analysis of the elephant shark (Callorhinchus milii) genome.</title>
        <authorList>
            <person name="Venkatesh B."/>
            <person name="Kirkness E.F."/>
            <person name="Loh Y.H."/>
            <person name="Halpern A.L."/>
            <person name="Lee A.P."/>
            <person name="Johnson J."/>
            <person name="Dandona N."/>
            <person name="Viswanathan L.D."/>
            <person name="Tay A."/>
            <person name="Venter J.C."/>
            <person name="Strausberg R.L."/>
            <person name="Brenner S."/>
        </authorList>
    </citation>
    <scope>NUCLEOTIDE SEQUENCE [LARGE SCALE GENOMIC DNA]</scope>
</reference>
<dbReference type="Proteomes" id="UP000314986">
    <property type="component" value="Unassembled WGS sequence"/>
</dbReference>
<dbReference type="InterPro" id="IPR000859">
    <property type="entry name" value="CUB_dom"/>
</dbReference>
<evidence type="ECO:0000256" key="14">
    <source>
        <dbReference type="SAM" id="MobiDB-lite"/>
    </source>
</evidence>
<dbReference type="InterPro" id="IPR036055">
    <property type="entry name" value="LDL_receptor-like_sf"/>
</dbReference>
<dbReference type="SUPFAM" id="SSF57424">
    <property type="entry name" value="LDL receptor-like module"/>
    <property type="match status" value="5"/>
</dbReference>
<reference evidence="18" key="4">
    <citation type="submission" date="2025-05" db="UniProtKB">
        <authorList>
            <consortium name="Ensembl"/>
        </authorList>
    </citation>
    <scope>IDENTIFICATION</scope>
</reference>
<feature type="disulfide bond" evidence="13">
    <location>
        <begin position="155"/>
        <end position="167"/>
    </location>
</feature>
<evidence type="ECO:0000256" key="4">
    <source>
        <dbReference type="ARBA" id="ARBA00022692"/>
    </source>
</evidence>
<comment type="similarity">
    <text evidence="2">Belongs to the LDLR family.</text>
</comment>
<keyword evidence="9 13" id="KW-1015">Disulfide bond</keyword>
<evidence type="ECO:0000313" key="18">
    <source>
        <dbReference type="Ensembl" id="ENSCMIP00000036852.1"/>
    </source>
</evidence>
<dbReference type="PRINTS" id="PR00261">
    <property type="entry name" value="LDLRECEPTOR"/>
</dbReference>
<dbReference type="InterPro" id="IPR002172">
    <property type="entry name" value="LDrepeatLR_classA_rpt"/>
</dbReference>
<feature type="transmembrane region" description="Helical" evidence="15">
    <location>
        <begin position="471"/>
        <end position="497"/>
    </location>
</feature>
<keyword evidence="6" id="KW-0677">Repeat</keyword>
<evidence type="ECO:0000256" key="11">
    <source>
        <dbReference type="ARBA" id="ARBA00023180"/>
    </source>
</evidence>
<feature type="disulfide bond" evidence="13">
    <location>
        <begin position="220"/>
        <end position="235"/>
    </location>
</feature>
<accession>A0A4W3J483</accession>
<keyword evidence="5 16" id="KW-0732">Signal</keyword>
<feature type="disulfide bond" evidence="13">
    <location>
        <begin position="436"/>
        <end position="454"/>
    </location>
</feature>
<dbReference type="PANTHER" id="PTHR24270">
    <property type="entry name" value="LOW-DENSITY LIPOPROTEIN RECEPTOR-RELATED"/>
    <property type="match status" value="1"/>
</dbReference>
<gene>
    <name evidence="18" type="primary">lrp3</name>
</gene>
<feature type="disulfide bond" evidence="13">
    <location>
        <begin position="372"/>
        <end position="387"/>
    </location>
</feature>
<feature type="region of interest" description="Disordered" evidence="14">
    <location>
        <begin position="626"/>
        <end position="653"/>
    </location>
</feature>
<evidence type="ECO:0000256" key="7">
    <source>
        <dbReference type="ARBA" id="ARBA00022989"/>
    </source>
</evidence>
<evidence type="ECO:0000256" key="1">
    <source>
        <dbReference type="ARBA" id="ARBA00004167"/>
    </source>
</evidence>
<feature type="disulfide bond" evidence="13">
    <location>
        <begin position="429"/>
        <end position="441"/>
    </location>
</feature>
<sequence length="802" mass="86780">MEKMAATGLLARLLLGGLGSLFLGQAACSVTAGCQGRLEPHRERHGSIYSPAWPANYPPSQNCSWYIQGDSGDLITVSFQSFELEDSPHCALDWLVLGPTPKREERRLCGSRSPPPFISSRDHVWIYFRSDCSSAGHSRGFHLSYIRGKLGQKSCQVDEFLCGNGKCIPSAWRCNHMDECGDHSDESVCVPETVAEPCPAGTLRCAFGQVSRCLPSAALCNGAEDCSDGRDEQGCPDTDCGERLGKFFGSFASPDYFRRLGPGLDCTWVVDTQDGRGLLLQLDLRLGHGDSVRVYDSTAAERGKLIRALSFRNNRGTVSLETTRGQLTIAYHTPATSSGHGFNATYQVKGYCLPWERPCGGEGGCYTTAQRCDGWWHCPQGRDEEGCAGCQAGEYPCGGTSGACYPPPHRCNNQKNCPDGSDEKNCFSCQPGNFHCGTQLCIFEQWRCDGQEDCQDGSDERNCLVTVPRKVITAALIGSLVCGLLLIIALGCGFKLYSLRSRQYRAFETPMTRLEAEFVQREAPPSYGQLIAQGLIPPVDDFPAYNPAQNSVLENLRTAMRRQIRRHSSRRHSSRRRLGRMWSRLFPRPRGWGLIPLLTPAMPSASAPAQPQGPRSCWQLGDEDLAVPRVDPDSDTDTETDRQGAVGLPALPVGEARNLLPKVTSISAVEPGSPGHSPSPGSLGSHNDLVAMGSDANHLMTSAPGTALTLSSCDETGGPHHTDTRQIRPAGKELRGVMVPSSPEPDSHPHASQGESLSPVCAAGTDCPLRPPRHSVSRHKHLTSSAGGSSTLPQGDRALLDC</sequence>
<keyword evidence="19" id="KW-1185">Reference proteome</keyword>
<dbReference type="PANTHER" id="PTHR24270:SF22">
    <property type="entry name" value="LOW-DENSITY LIPOPROTEIN RECEPTOR-RELATED PROTEIN 3"/>
    <property type="match status" value="1"/>
</dbReference>
<dbReference type="RefSeq" id="XP_042196421.1">
    <property type="nucleotide sequence ID" value="XM_042340487.1"/>
</dbReference>
<feature type="domain" description="CUB" evidence="17">
    <location>
        <begin position="34"/>
        <end position="148"/>
    </location>
</feature>
<feature type="region of interest" description="Disordered" evidence="14">
    <location>
        <begin position="707"/>
        <end position="802"/>
    </location>
</feature>
<protein>
    <submittedName>
        <fullName evidence="18">Low density lipoprotein receptor-related protein 3</fullName>
    </submittedName>
</protein>
<feature type="disulfide bond" evidence="13">
    <location>
        <begin position="162"/>
        <end position="180"/>
    </location>
</feature>
<evidence type="ECO:0000256" key="9">
    <source>
        <dbReference type="ARBA" id="ARBA00023157"/>
    </source>
</evidence>
<feature type="region of interest" description="Disordered" evidence="14">
    <location>
        <begin position="667"/>
        <end position="690"/>
    </location>
</feature>
<dbReference type="GO" id="GO:0005905">
    <property type="term" value="C:clathrin-coated pit"/>
    <property type="evidence" value="ECO:0007669"/>
    <property type="project" value="UniProtKB-KW"/>
</dbReference>
<dbReference type="Gene3D" id="2.60.120.290">
    <property type="entry name" value="Spermadhesin, CUB domain"/>
    <property type="match status" value="2"/>
</dbReference>
<dbReference type="FunFam" id="4.10.400.10:FF:000050">
    <property type="entry name" value="low-density lipoprotein receptor-related protein 10"/>
    <property type="match status" value="1"/>
</dbReference>
<dbReference type="Ensembl" id="ENSCMIT00000037393.1">
    <property type="protein sequence ID" value="ENSCMIP00000036852.1"/>
    <property type="gene ID" value="ENSCMIG00000015554.1"/>
</dbReference>
<dbReference type="Pfam" id="PF00057">
    <property type="entry name" value="Ldl_recept_a"/>
    <property type="match status" value="4"/>
</dbReference>
<keyword evidence="11" id="KW-0325">Glycoprotein</keyword>
<keyword evidence="8 15" id="KW-0472">Membrane</keyword>
<evidence type="ECO:0000256" key="16">
    <source>
        <dbReference type="SAM" id="SignalP"/>
    </source>
</evidence>
<evidence type="ECO:0000256" key="15">
    <source>
        <dbReference type="SAM" id="Phobius"/>
    </source>
</evidence>
<keyword evidence="4 15" id="KW-0812">Transmembrane</keyword>